<dbReference type="RefSeq" id="WP_105545045.1">
    <property type="nucleotide sequence ID" value="NZ_JBBGZH010000002.1"/>
</dbReference>
<evidence type="ECO:0000313" key="2">
    <source>
        <dbReference type="EMBL" id="MEJ5022745.1"/>
    </source>
</evidence>
<feature type="domain" description="Beta-lactamase-related" evidence="1">
    <location>
        <begin position="25"/>
        <end position="338"/>
    </location>
</feature>
<keyword evidence="3" id="KW-1185">Reference proteome</keyword>
<dbReference type="Proteomes" id="UP001375812">
    <property type="component" value="Unassembled WGS sequence"/>
</dbReference>
<comment type="caution">
    <text evidence="2">The sequence shown here is derived from an EMBL/GenBank/DDBJ whole genome shotgun (WGS) entry which is preliminary data.</text>
</comment>
<dbReference type="PANTHER" id="PTHR46825">
    <property type="entry name" value="D-ALANYL-D-ALANINE-CARBOXYPEPTIDASE/ENDOPEPTIDASE AMPH"/>
    <property type="match status" value="1"/>
</dbReference>
<dbReference type="EC" id="3.1.1.103" evidence="2"/>
<dbReference type="EMBL" id="JBBGZH010000002">
    <property type="protein sequence ID" value="MEJ5022745.1"/>
    <property type="molecule type" value="Genomic_DNA"/>
</dbReference>
<evidence type="ECO:0000259" key="1">
    <source>
        <dbReference type="Pfam" id="PF00144"/>
    </source>
</evidence>
<keyword evidence="2" id="KW-0378">Hydrolase</keyword>
<proteinExistence type="predicted"/>
<sequence>MTAKFPILEPDTLGNRIDPYFNRWNNEQSPGVMLAVLSRGRVIFEASYGMADIANGVPLTDRSVVRIASQSKQFTTCLLLMLEQEGLLSMQDEAQKHLPWLPNFERPVTLHHLASNTSGLRDILEMMTIGGVPILAPSSRAYARDVVSRQCALNFTPGQDLLYSNSNFLLLSEILQQASGKSFNELLRERLTGPLGMDDTCLMPRDDDILPRLAVHHRRGPQDEWLKSAWGIAIGGEGGMVSSLRDMIVWQQNLRDPKLGHKGLFDRMADAGVTINGYASPYGYGLIRETGGPLTSVGHGGWIAGARSESVRFEEADMGIVMLSNHDDFAPYVLARTIAYDLLGITTTRSDNDFNIIPSVYREENGDDVFGIDINEGQPRLIMNMGAAPLVNIDDNRWQAQASIPGFSLKASPDGTVLTERFGRVRRFVPIEPTVISLEPFANRNFHAQSGDFHSETRIIGTDLQLILSSPEGRQRVKLVSHGTDFFFAYPMSLEVHDHWRVCPWVLPWLFTVRFTRNAMIINSDRTKRLTFAEV</sequence>
<organism evidence="2 3">
    <name type="scientific">Ochrobactrum vermis</name>
    <dbReference type="NCBI Taxonomy" id="1827297"/>
    <lineage>
        <taxon>Bacteria</taxon>
        <taxon>Pseudomonadati</taxon>
        <taxon>Pseudomonadota</taxon>
        <taxon>Alphaproteobacteria</taxon>
        <taxon>Hyphomicrobiales</taxon>
        <taxon>Brucellaceae</taxon>
        <taxon>Brucella/Ochrobactrum group</taxon>
        <taxon>Ochrobactrum</taxon>
    </lineage>
</organism>
<accession>A0ABU8PKG6</accession>
<dbReference type="InterPro" id="IPR001466">
    <property type="entry name" value="Beta-lactam-related"/>
</dbReference>
<dbReference type="Pfam" id="PF00144">
    <property type="entry name" value="Beta-lactamase"/>
    <property type="match status" value="1"/>
</dbReference>
<dbReference type="GO" id="GO:0016787">
    <property type="term" value="F:hydrolase activity"/>
    <property type="evidence" value="ECO:0007669"/>
    <property type="project" value="UniProtKB-KW"/>
</dbReference>
<dbReference type="InterPro" id="IPR050491">
    <property type="entry name" value="AmpC-like"/>
</dbReference>
<dbReference type="Gene3D" id="3.40.710.10">
    <property type="entry name" value="DD-peptidase/beta-lactamase superfamily"/>
    <property type="match status" value="1"/>
</dbReference>
<protein>
    <submittedName>
        <fullName evidence="2">Serine hydrolase domain-containing protein</fullName>
        <ecNumber evidence="2">3.1.1.103</ecNumber>
    </submittedName>
</protein>
<gene>
    <name evidence="2" type="ORF">WH297_23815</name>
</gene>
<evidence type="ECO:0000313" key="3">
    <source>
        <dbReference type="Proteomes" id="UP001375812"/>
    </source>
</evidence>
<name>A0ABU8PKG6_9HYPH</name>
<dbReference type="SUPFAM" id="SSF56601">
    <property type="entry name" value="beta-lactamase/transpeptidase-like"/>
    <property type="match status" value="1"/>
</dbReference>
<reference evidence="2 3" key="1">
    <citation type="submission" date="2023-12" db="EMBL/GenBank/DDBJ databases">
        <title>Gut-associated functions are favored during microbiome assembly across C. elegans life.</title>
        <authorList>
            <person name="Zimmermann J."/>
        </authorList>
    </citation>
    <scope>NUCLEOTIDE SEQUENCE [LARGE SCALE GENOMIC DNA]</scope>
    <source>
        <strain evidence="2 3">MYb71</strain>
    </source>
</reference>
<dbReference type="PANTHER" id="PTHR46825:SF9">
    <property type="entry name" value="BETA-LACTAMASE-RELATED DOMAIN-CONTAINING PROTEIN"/>
    <property type="match status" value="1"/>
</dbReference>
<dbReference type="InterPro" id="IPR012338">
    <property type="entry name" value="Beta-lactam/transpept-like"/>
</dbReference>